<dbReference type="AlphaFoldDB" id="A0A552U821"/>
<dbReference type="Pfam" id="PF11367">
    <property type="entry name" value="Tail_completion_gp17"/>
    <property type="match status" value="1"/>
</dbReference>
<dbReference type="Gene3D" id="3.30.2000.30">
    <property type="match status" value="1"/>
</dbReference>
<organism evidence="1 2">
    <name type="scientific">Glacieibacterium frigidum</name>
    <dbReference type="NCBI Taxonomy" id="2593303"/>
    <lineage>
        <taxon>Bacteria</taxon>
        <taxon>Pseudomonadati</taxon>
        <taxon>Pseudomonadota</taxon>
        <taxon>Alphaproteobacteria</taxon>
        <taxon>Sphingomonadales</taxon>
        <taxon>Sphingosinicellaceae</taxon>
        <taxon>Glacieibacterium</taxon>
    </lineage>
</organism>
<dbReference type="InterPro" id="IPR021508">
    <property type="entry name" value="Gp17-like"/>
</dbReference>
<dbReference type="OrthoDB" id="7450850at2"/>
<reference evidence="1 2" key="1">
    <citation type="submission" date="2019-07" db="EMBL/GenBank/DDBJ databases">
        <title>Novel species isolated from glacier.</title>
        <authorList>
            <person name="Liu Q."/>
            <person name="Xin Y.-H."/>
        </authorList>
    </citation>
    <scope>NUCLEOTIDE SEQUENCE [LARGE SCALE GENOMIC DNA]</scope>
    <source>
        <strain evidence="1 2">LB1R16</strain>
    </source>
</reference>
<gene>
    <name evidence="1" type="ORF">FMM06_11665</name>
</gene>
<keyword evidence="2" id="KW-1185">Reference proteome</keyword>
<evidence type="ECO:0000313" key="1">
    <source>
        <dbReference type="EMBL" id="TRW14362.1"/>
    </source>
</evidence>
<evidence type="ECO:0000313" key="2">
    <source>
        <dbReference type="Proteomes" id="UP000317894"/>
    </source>
</evidence>
<name>A0A552U821_9SPHN</name>
<comment type="caution">
    <text evidence="1">The sequence shown here is derived from an EMBL/GenBank/DDBJ whole genome shotgun (WGS) entry which is preliminary data.</text>
</comment>
<dbReference type="RefSeq" id="WP_144237567.1">
    <property type="nucleotide sequence ID" value="NZ_VJWA01000002.1"/>
</dbReference>
<dbReference type="EMBL" id="VJWA01000002">
    <property type="protein sequence ID" value="TRW14362.1"/>
    <property type="molecule type" value="Genomic_DNA"/>
</dbReference>
<dbReference type="Proteomes" id="UP000317894">
    <property type="component" value="Unassembled WGS sequence"/>
</dbReference>
<protein>
    <submittedName>
        <fullName evidence="1">DUF3168 domain-containing protein</fullName>
    </submittedName>
</protein>
<sequence>MSASLAVQAALRAALQGIAPVFDTVPVSSPAPYLTIGPDSMTDWSTKTSQGREHRVLIGVWDDAPGRTRVKALLGQVEAAVLALSGNQDGVRIAHVLFVRSFVERDPEGWSHGVADFRIRTEMI</sequence>
<accession>A0A552U821</accession>
<proteinExistence type="predicted"/>
<dbReference type="InterPro" id="IPR053745">
    <property type="entry name" value="Viral_Tail_Comp_sf"/>
</dbReference>